<dbReference type="GO" id="GO:0016829">
    <property type="term" value="F:lyase activity"/>
    <property type="evidence" value="ECO:0007669"/>
    <property type="project" value="UniProtKB-KW"/>
</dbReference>
<dbReference type="OrthoDB" id="8878499at2"/>
<dbReference type="Proteomes" id="UP000076079">
    <property type="component" value="Chromosome"/>
</dbReference>
<gene>
    <name evidence="2" type="ORF">LuPra_06150</name>
</gene>
<keyword evidence="3" id="KW-1185">Reference proteome</keyword>
<reference evidence="2 3" key="1">
    <citation type="journal article" date="2016" name="Genome Announc.">
        <title>First Complete Genome Sequence of a Subdivision 6 Acidobacterium Strain.</title>
        <authorList>
            <person name="Huang S."/>
            <person name="Vieira S."/>
            <person name="Bunk B."/>
            <person name="Riedel T."/>
            <person name="Sproer C."/>
            <person name="Overmann J."/>
        </authorList>
    </citation>
    <scope>NUCLEOTIDE SEQUENCE [LARGE SCALE GENOMIC DNA]</scope>
    <source>
        <strain evidence="3">DSM 100886 HEG_-6_39</strain>
    </source>
</reference>
<dbReference type="STRING" id="1855912.LuPra_06150"/>
<accession>A0A143PX92</accession>
<evidence type="ECO:0000313" key="2">
    <source>
        <dbReference type="EMBL" id="AMY12866.1"/>
    </source>
</evidence>
<evidence type="ECO:0000256" key="1">
    <source>
        <dbReference type="ARBA" id="ARBA00023239"/>
    </source>
</evidence>
<dbReference type="KEGG" id="abac:LuPra_06150"/>
<name>A0A143PX92_LUTPR</name>
<dbReference type="InterPro" id="IPR013785">
    <property type="entry name" value="Aldolase_TIM"/>
</dbReference>
<dbReference type="EMBL" id="CP015136">
    <property type="protein sequence ID" value="AMY12866.1"/>
    <property type="molecule type" value="Genomic_DNA"/>
</dbReference>
<sequence length="311" mass="33157">MITTPLSPSHFARSVMAVPPLARLLDRSLSEAGNGRIIRHLEAGGVSLLLYGGNANFYHMPLSEYDAALAMLEQLAGPDSLVVPSAGPSYALLLEHARIVRRHRFPTVMVLPQQGITTSVGVANGIREFVAAAGVPALVYVKNDGYIEPEEIAALDKEGLVSAIKYAVVRKDTSDDPYLRKLVSMVDTSKIISGIGEQPAIVHVRDFGLAGFTSGCVCVAPRLSQTMLAAVHRQDWVEAERVRGIFVALEDLRNAINPIRVLHQAVESAGIAETGPLLPLLSNVGEEHVEAIEAAARALLAADGQPANPVS</sequence>
<proteinExistence type="predicted"/>
<evidence type="ECO:0000313" key="3">
    <source>
        <dbReference type="Proteomes" id="UP000076079"/>
    </source>
</evidence>
<dbReference type="AlphaFoldDB" id="A0A143PX92"/>
<dbReference type="InterPro" id="IPR002220">
    <property type="entry name" value="DapA-like"/>
</dbReference>
<dbReference type="PATRIC" id="fig|1813736.3.peg.6459"/>
<dbReference type="SMART" id="SM01130">
    <property type="entry name" value="DHDPS"/>
    <property type="match status" value="1"/>
</dbReference>
<organism evidence="2 3">
    <name type="scientific">Luteitalea pratensis</name>
    <dbReference type="NCBI Taxonomy" id="1855912"/>
    <lineage>
        <taxon>Bacteria</taxon>
        <taxon>Pseudomonadati</taxon>
        <taxon>Acidobacteriota</taxon>
        <taxon>Vicinamibacteria</taxon>
        <taxon>Vicinamibacterales</taxon>
        <taxon>Vicinamibacteraceae</taxon>
        <taxon>Luteitalea</taxon>
    </lineage>
</organism>
<reference evidence="3" key="2">
    <citation type="submission" date="2016-04" db="EMBL/GenBank/DDBJ databases">
        <title>First Complete Genome Sequence of a Subdivision 6 Acidobacterium.</title>
        <authorList>
            <person name="Huang S."/>
            <person name="Vieira S."/>
            <person name="Bunk B."/>
            <person name="Riedel T."/>
            <person name="Sproeer C."/>
            <person name="Overmann J."/>
        </authorList>
    </citation>
    <scope>NUCLEOTIDE SEQUENCE [LARGE SCALE GENOMIC DNA]</scope>
    <source>
        <strain evidence="3">DSM 100886 HEG_-6_39</strain>
    </source>
</reference>
<dbReference type="CDD" id="cd00408">
    <property type="entry name" value="DHDPS-like"/>
    <property type="match status" value="1"/>
</dbReference>
<dbReference type="SUPFAM" id="SSF51569">
    <property type="entry name" value="Aldolase"/>
    <property type="match status" value="1"/>
</dbReference>
<protein>
    <submittedName>
        <fullName evidence="2">5-dehydro-4-deoxyglucarate dehydratase</fullName>
    </submittedName>
</protein>
<dbReference type="Gene3D" id="3.20.20.70">
    <property type="entry name" value="Aldolase class I"/>
    <property type="match status" value="1"/>
</dbReference>
<keyword evidence="1" id="KW-0456">Lyase</keyword>
<dbReference type="RefSeq" id="WP_110174284.1">
    <property type="nucleotide sequence ID" value="NZ_CP015136.1"/>
</dbReference>